<evidence type="ECO:0000313" key="1">
    <source>
        <dbReference type="EMBL" id="MFC4351762.1"/>
    </source>
</evidence>
<comment type="caution">
    <text evidence="1">The sequence shown here is derived from an EMBL/GenBank/DDBJ whole genome shotgun (WGS) entry which is preliminary data.</text>
</comment>
<evidence type="ECO:0000313" key="2">
    <source>
        <dbReference type="Proteomes" id="UP001595799"/>
    </source>
</evidence>
<accession>A0ABV8ULZ7</accession>
<sequence length="49" mass="5639">MQQEQDYKLVDLEELREAFMRAWAANDPGTEPDDVWDELVVELKAPGSC</sequence>
<name>A0ABV8ULZ7_9PROT</name>
<gene>
    <name evidence="1" type="ORF">ACFOW6_09435</name>
</gene>
<protein>
    <submittedName>
        <fullName evidence="1">Uncharacterized protein</fullName>
    </submittedName>
</protein>
<dbReference type="RefSeq" id="WP_382422086.1">
    <property type="nucleotide sequence ID" value="NZ_JBHSCW010000003.1"/>
</dbReference>
<proteinExistence type="predicted"/>
<keyword evidence="2" id="KW-1185">Reference proteome</keyword>
<organism evidence="1 2">
    <name type="scientific">Fodinicurvata halophila</name>
    <dbReference type="NCBI Taxonomy" id="1419723"/>
    <lineage>
        <taxon>Bacteria</taxon>
        <taxon>Pseudomonadati</taxon>
        <taxon>Pseudomonadota</taxon>
        <taxon>Alphaproteobacteria</taxon>
        <taxon>Rhodospirillales</taxon>
        <taxon>Rhodovibrionaceae</taxon>
        <taxon>Fodinicurvata</taxon>
    </lineage>
</organism>
<reference evidence="2" key="1">
    <citation type="journal article" date="2019" name="Int. J. Syst. Evol. Microbiol.">
        <title>The Global Catalogue of Microorganisms (GCM) 10K type strain sequencing project: providing services to taxonomists for standard genome sequencing and annotation.</title>
        <authorList>
            <consortium name="The Broad Institute Genomics Platform"/>
            <consortium name="The Broad Institute Genome Sequencing Center for Infectious Disease"/>
            <person name="Wu L."/>
            <person name="Ma J."/>
        </authorList>
    </citation>
    <scope>NUCLEOTIDE SEQUENCE [LARGE SCALE GENOMIC DNA]</scope>
    <source>
        <strain evidence="2">CECT 8472</strain>
    </source>
</reference>
<dbReference type="EMBL" id="JBHSCW010000003">
    <property type="protein sequence ID" value="MFC4351762.1"/>
    <property type="molecule type" value="Genomic_DNA"/>
</dbReference>
<dbReference type="Proteomes" id="UP001595799">
    <property type="component" value="Unassembled WGS sequence"/>
</dbReference>